<protein>
    <submittedName>
        <fullName evidence="1">DUF4056 domain-containing protein</fullName>
    </submittedName>
</protein>
<comment type="caution">
    <text evidence="1">The sequence shown here is derived from an EMBL/GenBank/DDBJ whole genome shotgun (WGS) entry which is preliminary data.</text>
</comment>
<gene>
    <name evidence="1" type="ORF">CJD50_19115</name>
</gene>
<accession>A0A2A2M886</accession>
<dbReference type="Pfam" id="PF13265">
    <property type="entry name" value="DUF4056"/>
    <property type="match status" value="1"/>
</dbReference>
<evidence type="ECO:0000313" key="1">
    <source>
        <dbReference type="EMBL" id="PAV94893.1"/>
    </source>
</evidence>
<dbReference type="Proteomes" id="UP000218796">
    <property type="component" value="Unassembled WGS sequence"/>
</dbReference>
<name>A0A2A2M886_9GAMM</name>
<organism evidence="1 2">
    <name type="scientific">Hafnia paralvei</name>
    <dbReference type="NCBI Taxonomy" id="546367"/>
    <lineage>
        <taxon>Bacteria</taxon>
        <taxon>Pseudomonadati</taxon>
        <taxon>Pseudomonadota</taxon>
        <taxon>Gammaproteobacteria</taxon>
        <taxon>Enterobacterales</taxon>
        <taxon>Hafniaceae</taxon>
        <taxon>Hafnia</taxon>
    </lineage>
</organism>
<dbReference type="OrthoDB" id="1164519at2"/>
<dbReference type="InterPro" id="IPR025130">
    <property type="entry name" value="DUF4056"/>
</dbReference>
<reference evidence="1 2" key="1">
    <citation type="submission" date="2017-08" db="EMBL/GenBank/DDBJ databases">
        <title>Draft Genome Sequence of Hafnia alvei CITHA-6 Isolated from Raw Bovine Milk.</title>
        <authorList>
            <person name="Culligan E.P."/>
            <person name="Mcsweeney A."/>
            <person name="O'Doherty C."/>
            <person name="Gleeson E."/>
            <person name="O'Riordan D."/>
            <person name="Sleator R.D."/>
        </authorList>
    </citation>
    <scope>NUCLEOTIDE SEQUENCE [LARGE SCALE GENOMIC DNA]</scope>
    <source>
        <strain evidence="1 2">CITHA-6</strain>
    </source>
</reference>
<dbReference type="AlphaFoldDB" id="A0A2A2M886"/>
<proteinExistence type="predicted"/>
<evidence type="ECO:0000313" key="2">
    <source>
        <dbReference type="Proteomes" id="UP000218796"/>
    </source>
</evidence>
<keyword evidence="2" id="KW-1185">Reference proteome</keyword>
<sequence>MLSAPDGLRPCCAFGYNLKAQALGIPVPLYQLNNVVEADGLGEHHYNDSLLGAVANLMGISSEQDGLLYTAHGGFIDIAHVRDTADMTLFLFSQIWPRLGQEQTIVLSEELAQRHIQLFAFTPPQNEAERFTLAAYLSSYLAFQVAAWHEIAQWYGFESVPGFSEGISAFSPEDLYSNLLGARLAASLILQGHSSSVEQFNLSMQAILPAALHQLGAVSAKDTRFQFDMLDGNWWDSHRAVPEKFLVLKRNYLTDDDRIPTPIPSESTASLRLRLPAEWAGFQMKDLGELRLLSGRSMKQLPKPDEYYTFRDFPALALHARAEDAGQLAEMK</sequence>
<dbReference type="EMBL" id="NQMS01000010">
    <property type="protein sequence ID" value="PAV94893.1"/>
    <property type="molecule type" value="Genomic_DNA"/>
</dbReference>